<dbReference type="Pfam" id="PF07635">
    <property type="entry name" value="PSCyt1"/>
    <property type="match status" value="1"/>
</dbReference>
<dbReference type="InterPro" id="IPR032675">
    <property type="entry name" value="LRR_dom_sf"/>
</dbReference>
<dbReference type="EMBL" id="JACVXB010000001">
    <property type="protein sequence ID" value="MBD0830913.1"/>
    <property type="molecule type" value="Genomic_DNA"/>
</dbReference>
<evidence type="ECO:0000259" key="2">
    <source>
        <dbReference type="Pfam" id="PF07635"/>
    </source>
</evidence>
<feature type="domain" description="Cytochrome C Planctomycete-type" evidence="2">
    <location>
        <begin position="185"/>
        <end position="241"/>
    </location>
</feature>
<dbReference type="AlphaFoldDB" id="A0A8J6Q5P4"/>
<protein>
    <recommendedName>
        <fullName evidence="6">Cytochrome c domain-containing protein</fullName>
    </recommendedName>
</protein>
<evidence type="ECO:0000259" key="3">
    <source>
        <dbReference type="Pfam" id="PF09990"/>
    </source>
</evidence>
<evidence type="ECO:0000256" key="1">
    <source>
        <dbReference type="SAM" id="Phobius"/>
    </source>
</evidence>
<proteinExistence type="predicted"/>
<keyword evidence="1" id="KW-0472">Membrane</keyword>
<dbReference type="InterPro" id="IPR011429">
    <property type="entry name" value="Cyt_c_Planctomycete-type"/>
</dbReference>
<evidence type="ECO:0000313" key="4">
    <source>
        <dbReference type="EMBL" id="MBD0830913.1"/>
    </source>
</evidence>
<feature type="transmembrane region" description="Helical" evidence="1">
    <location>
        <begin position="20"/>
        <end position="39"/>
    </location>
</feature>
<dbReference type="Pfam" id="PF09990">
    <property type="entry name" value="DUF2231"/>
    <property type="match status" value="1"/>
</dbReference>
<organism evidence="4 5">
    <name type="scientific">Aestuariibaculum sediminum</name>
    <dbReference type="NCBI Taxonomy" id="2770637"/>
    <lineage>
        <taxon>Bacteria</taxon>
        <taxon>Pseudomonadati</taxon>
        <taxon>Bacteroidota</taxon>
        <taxon>Flavobacteriia</taxon>
        <taxon>Flavobacteriales</taxon>
        <taxon>Flavobacteriaceae</taxon>
    </lineage>
</organism>
<comment type="caution">
    <text evidence="4">The sequence shown here is derived from an EMBL/GenBank/DDBJ whole genome shotgun (WGS) entry which is preliminary data.</text>
</comment>
<name>A0A8J6Q5P4_9FLAO</name>
<sequence>MTFLLESNLYQFFGRFHAMIVHLPIGFISLALLFEIVSLKQKVELKPAISYAYFAGAISGIVAIILGLMLASGGGYNESTLNIHKWTAIAMTCISLLLFFIKRYQGKVYWVKRSYLFFVIAVTSLMFIAGHNGGNLTHGSTYLLEYAPTPIRTLAGLKPERKRITNLDSALVYQDVISVVFDAKCNVCHNADKSKGDLLLTTPENILKGGKNGIVLVAGDAENSELFRRITLDPEHKEFMPTEGRTPLTKEEVQLVAWWINEGLSFDKKLTDLNLTDRIKSSLQTVGIGLKKSFVESLDLAEIDNKIIEDIRAAGFKIKTVANNSNLLEVSYSVYNPEPISEEKMNQLLHARSNIIWINFSNIDLSPQVVSKLGQFENLTQLKIQNTNLDDEGLKALESLKHLEYLNVYGDAITDAGIESIKRLPALKKLYVWKTKLTPKGINRLTNELNGVEVFSGLE</sequence>
<gene>
    <name evidence="4" type="ORF">ICJ83_02100</name>
</gene>
<feature type="transmembrane region" description="Helical" evidence="1">
    <location>
        <begin position="51"/>
        <end position="71"/>
    </location>
</feature>
<feature type="transmembrane region" description="Helical" evidence="1">
    <location>
        <begin position="113"/>
        <end position="130"/>
    </location>
</feature>
<keyword evidence="1" id="KW-0812">Transmembrane</keyword>
<dbReference type="Proteomes" id="UP000600588">
    <property type="component" value="Unassembled WGS sequence"/>
</dbReference>
<keyword evidence="1" id="KW-1133">Transmembrane helix</keyword>
<feature type="transmembrane region" description="Helical" evidence="1">
    <location>
        <begin position="83"/>
        <end position="101"/>
    </location>
</feature>
<keyword evidence="5" id="KW-1185">Reference proteome</keyword>
<reference evidence="4 5" key="1">
    <citation type="submission" date="2020-09" db="EMBL/GenBank/DDBJ databases">
        <title>TT11 complete genome.</title>
        <authorList>
            <person name="Wu Z."/>
        </authorList>
    </citation>
    <scope>NUCLEOTIDE SEQUENCE [LARGE SCALE GENOMIC DNA]</scope>
    <source>
        <strain evidence="4 5">TT11</strain>
    </source>
</reference>
<feature type="domain" description="DUF2231" evidence="3">
    <location>
        <begin position="16"/>
        <end position="137"/>
    </location>
</feature>
<dbReference type="PANTHER" id="PTHR35889">
    <property type="entry name" value="CYCLOINULO-OLIGOSACCHARIDE FRUCTANOTRANSFERASE-RELATED"/>
    <property type="match status" value="1"/>
</dbReference>
<accession>A0A8J6Q5P4</accession>
<dbReference type="SUPFAM" id="SSF52047">
    <property type="entry name" value="RNI-like"/>
    <property type="match status" value="1"/>
</dbReference>
<dbReference type="PANTHER" id="PTHR35889:SF3">
    <property type="entry name" value="F-BOX DOMAIN-CONTAINING PROTEIN"/>
    <property type="match status" value="1"/>
</dbReference>
<dbReference type="InterPro" id="IPR019251">
    <property type="entry name" value="DUF2231_TM"/>
</dbReference>
<evidence type="ECO:0008006" key="6">
    <source>
        <dbReference type="Google" id="ProtNLM"/>
    </source>
</evidence>
<dbReference type="Gene3D" id="3.80.10.10">
    <property type="entry name" value="Ribonuclease Inhibitor"/>
    <property type="match status" value="1"/>
</dbReference>
<evidence type="ECO:0000313" key="5">
    <source>
        <dbReference type="Proteomes" id="UP000600588"/>
    </source>
</evidence>
<dbReference type="RefSeq" id="WP_188228696.1">
    <property type="nucleotide sequence ID" value="NZ_JACVXB010000001.1"/>
</dbReference>